<gene>
    <name evidence="2" type="ORF">E3U44_18230</name>
</gene>
<proteinExistence type="predicted"/>
<accession>A0A4P7C2L1</accession>
<feature type="domain" description="Rap1a immunity protein" evidence="1">
    <location>
        <begin position="31"/>
        <end position="128"/>
    </location>
</feature>
<dbReference type="Proteomes" id="UP000294325">
    <property type="component" value="Chromosome"/>
</dbReference>
<organism evidence="2 3">
    <name type="scientific">Nitrosococcus wardiae</name>
    <dbReference type="NCBI Taxonomy" id="1814290"/>
    <lineage>
        <taxon>Bacteria</taxon>
        <taxon>Pseudomonadati</taxon>
        <taxon>Pseudomonadota</taxon>
        <taxon>Gammaproteobacteria</taxon>
        <taxon>Chromatiales</taxon>
        <taxon>Chromatiaceae</taxon>
        <taxon>Nitrosococcus</taxon>
    </lineage>
</organism>
<name>A0A4P7C2L1_9GAMM</name>
<dbReference type="Pfam" id="PF18602">
    <property type="entry name" value="Rap1a"/>
    <property type="match status" value="1"/>
</dbReference>
<dbReference type="OrthoDB" id="5769047at2"/>
<keyword evidence="3" id="KW-1185">Reference proteome</keyword>
<evidence type="ECO:0000313" key="3">
    <source>
        <dbReference type="Proteomes" id="UP000294325"/>
    </source>
</evidence>
<dbReference type="AlphaFoldDB" id="A0A4P7C2L1"/>
<dbReference type="InterPro" id="IPR041238">
    <property type="entry name" value="Rap1a"/>
</dbReference>
<evidence type="ECO:0000259" key="1">
    <source>
        <dbReference type="Pfam" id="PF18602"/>
    </source>
</evidence>
<dbReference type="EMBL" id="CP038033">
    <property type="protein sequence ID" value="QBQ56651.1"/>
    <property type="molecule type" value="Genomic_DNA"/>
</dbReference>
<evidence type="ECO:0000313" key="2">
    <source>
        <dbReference type="EMBL" id="QBQ56651.1"/>
    </source>
</evidence>
<sequence length="129" mass="13968">MDGWEACRSSCGGVLATPRVASEDTLDQGGFLNACQQALTPKADTPQTALTSGYCYGYLEGLRHAGEVANDLVTRPELWGRQLWCIPQEESLEAVTRGVVEALKAHPQSPQAGYPGAVMKILRHHYPCP</sequence>
<dbReference type="KEGG" id="nwr:E3U44_18230"/>
<reference evidence="2 3" key="1">
    <citation type="submission" date="2019-03" db="EMBL/GenBank/DDBJ databases">
        <title>The genome sequence of Nitrosococcus wardiae strain D1FHST reveals the archetypal metabolic capacity of ammonia-oxidizing Gammaproteobacteria.</title>
        <authorList>
            <person name="Wang L."/>
            <person name="Lim C.K."/>
            <person name="Hanson T.E."/>
            <person name="Dang H."/>
            <person name="Klotz M.G."/>
        </authorList>
    </citation>
    <scope>NUCLEOTIDE SEQUENCE [LARGE SCALE GENOMIC DNA]</scope>
    <source>
        <strain evidence="2 3">D1FHS</strain>
    </source>
</reference>
<protein>
    <recommendedName>
        <fullName evidence="1">Rap1a immunity protein domain-containing protein</fullName>
    </recommendedName>
</protein>